<accession>A0A318SMH5</accession>
<name>A0A318SMH5_9BURK</name>
<dbReference type="OrthoDB" id="5432576at2"/>
<proteinExistence type="predicted"/>
<reference evidence="1 2" key="1">
    <citation type="submission" date="2018-06" db="EMBL/GenBank/DDBJ databases">
        <title>Genomic Encyclopedia of Type Strains, Phase III (KMG-III): the genomes of soil and plant-associated and newly described type strains.</title>
        <authorList>
            <person name="Whitman W."/>
        </authorList>
    </citation>
    <scope>NUCLEOTIDE SEQUENCE [LARGE SCALE GENOMIC DNA]</scope>
    <source>
        <strain evidence="1 2">CECT 7646</strain>
    </source>
</reference>
<evidence type="ECO:0000313" key="1">
    <source>
        <dbReference type="EMBL" id="PYE79838.1"/>
    </source>
</evidence>
<dbReference type="AlphaFoldDB" id="A0A318SMH5"/>
<dbReference type="Proteomes" id="UP000247540">
    <property type="component" value="Unassembled WGS sequence"/>
</dbReference>
<dbReference type="RefSeq" id="WP_110464129.1">
    <property type="nucleotide sequence ID" value="NZ_JAMOFZ010000002.1"/>
</dbReference>
<comment type="caution">
    <text evidence="1">The sequence shown here is derived from an EMBL/GenBank/DDBJ whole genome shotgun (WGS) entry which is preliminary data.</text>
</comment>
<organism evidence="1 2">
    <name type="scientific">Xylophilus ampelinus</name>
    <dbReference type="NCBI Taxonomy" id="54067"/>
    <lineage>
        <taxon>Bacteria</taxon>
        <taxon>Pseudomonadati</taxon>
        <taxon>Pseudomonadota</taxon>
        <taxon>Betaproteobacteria</taxon>
        <taxon>Burkholderiales</taxon>
        <taxon>Xylophilus</taxon>
    </lineage>
</organism>
<dbReference type="EMBL" id="QJTC01000001">
    <property type="protein sequence ID" value="PYE79838.1"/>
    <property type="molecule type" value="Genomic_DNA"/>
</dbReference>
<protein>
    <submittedName>
        <fullName evidence="1">Uncharacterized protein</fullName>
    </submittedName>
</protein>
<gene>
    <name evidence="1" type="ORF">DFQ15_101158</name>
</gene>
<keyword evidence="2" id="KW-1185">Reference proteome</keyword>
<sequence length="131" mass="14292">MSITLTYAGTTVPLPADLRWVNELEWQPVAQTAERSITGALVLDFLQLSGGRPITLQGGDDHAWDSRAAMLLLQAWASIAGAAFTLNLRGETFQVVFAREEAALAGVLVVDYCDPTDEHPYCSLALRFLEI</sequence>
<evidence type="ECO:0000313" key="2">
    <source>
        <dbReference type="Proteomes" id="UP000247540"/>
    </source>
</evidence>